<dbReference type="SUPFAM" id="SSF48371">
    <property type="entry name" value="ARM repeat"/>
    <property type="match status" value="1"/>
</dbReference>
<evidence type="ECO:0000256" key="5">
    <source>
        <dbReference type="SAM" id="MobiDB-lite"/>
    </source>
</evidence>
<keyword evidence="3" id="KW-0206">Cytoskeleton</keyword>
<feature type="region of interest" description="Disordered" evidence="5">
    <location>
        <begin position="658"/>
        <end position="685"/>
    </location>
</feature>
<organism evidence="7 8">
    <name type="scientific">Nosema granulosis</name>
    <dbReference type="NCBI Taxonomy" id="83296"/>
    <lineage>
        <taxon>Eukaryota</taxon>
        <taxon>Fungi</taxon>
        <taxon>Fungi incertae sedis</taxon>
        <taxon>Microsporidia</taxon>
        <taxon>Nosematidae</taxon>
        <taxon>Nosema</taxon>
    </lineage>
</organism>
<dbReference type="InterPro" id="IPR034085">
    <property type="entry name" value="TOG"/>
</dbReference>
<proteinExistence type="predicted"/>
<dbReference type="EMBL" id="SBJO01000112">
    <property type="protein sequence ID" value="KAF9763007.1"/>
    <property type="molecule type" value="Genomic_DNA"/>
</dbReference>
<dbReference type="AlphaFoldDB" id="A0A9P6KYY9"/>
<evidence type="ECO:0000313" key="7">
    <source>
        <dbReference type="EMBL" id="KAF9763007.1"/>
    </source>
</evidence>
<evidence type="ECO:0000256" key="3">
    <source>
        <dbReference type="ARBA" id="ARBA00023212"/>
    </source>
</evidence>
<feature type="coiled-coil region" evidence="4">
    <location>
        <begin position="340"/>
        <end position="388"/>
    </location>
</feature>
<comment type="caution">
    <text evidence="7">The sequence shown here is derived from an EMBL/GenBank/DDBJ whole genome shotgun (WGS) entry which is preliminary data.</text>
</comment>
<feature type="region of interest" description="Disordered" evidence="5">
    <location>
        <begin position="396"/>
        <end position="449"/>
    </location>
</feature>
<dbReference type="GO" id="GO:0005856">
    <property type="term" value="C:cytoskeleton"/>
    <property type="evidence" value="ECO:0007669"/>
    <property type="project" value="UniProtKB-SubCell"/>
</dbReference>
<dbReference type="GO" id="GO:0030951">
    <property type="term" value="P:establishment or maintenance of microtubule cytoskeleton polarity"/>
    <property type="evidence" value="ECO:0007669"/>
    <property type="project" value="InterPro"/>
</dbReference>
<dbReference type="InterPro" id="IPR045110">
    <property type="entry name" value="XMAP215"/>
</dbReference>
<keyword evidence="2" id="KW-0963">Cytoplasm</keyword>
<dbReference type="Gene3D" id="1.25.10.10">
    <property type="entry name" value="Leucine-rich Repeat Variant"/>
    <property type="match status" value="2"/>
</dbReference>
<evidence type="ECO:0000313" key="8">
    <source>
        <dbReference type="Proteomes" id="UP000740883"/>
    </source>
</evidence>
<dbReference type="InterPro" id="IPR048491">
    <property type="entry name" value="XMAP215_CLASP_TOG"/>
</dbReference>
<comment type="subcellular location">
    <subcellularLocation>
        <location evidence="1">Cytoplasm</location>
        <location evidence="1">Cytoskeleton</location>
    </subcellularLocation>
</comment>
<protein>
    <submittedName>
        <fullName evidence="7">Protein mini spindle</fullName>
    </submittedName>
</protein>
<reference evidence="7 8" key="1">
    <citation type="journal article" date="2020" name="Genome Biol. Evol.">
        <title>Comparative genomics of strictly vertically transmitted, feminizing microsporidia endosymbionts of amphipod crustaceans.</title>
        <authorList>
            <person name="Cormier A."/>
            <person name="Chebbi M.A."/>
            <person name="Giraud I."/>
            <person name="Wattier R."/>
            <person name="Teixeira M."/>
            <person name="Gilbert C."/>
            <person name="Rigaud T."/>
            <person name="Cordaux R."/>
        </authorList>
    </citation>
    <scope>NUCLEOTIDE SEQUENCE [LARGE SCALE GENOMIC DNA]</scope>
    <source>
        <strain evidence="7 8">Ou3-Ou53</strain>
    </source>
</reference>
<feature type="domain" description="TOG" evidence="6">
    <location>
        <begin position="2"/>
        <end position="195"/>
    </location>
</feature>
<gene>
    <name evidence="7" type="primary">msps</name>
    <name evidence="7" type="ORF">NGRA_1588</name>
</gene>
<dbReference type="GO" id="GO:0007051">
    <property type="term" value="P:spindle organization"/>
    <property type="evidence" value="ECO:0007669"/>
    <property type="project" value="InterPro"/>
</dbReference>
<dbReference type="SMART" id="SM01349">
    <property type="entry name" value="TOG"/>
    <property type="match status" value="2"/>
</dbReference>
<dbReference type="Proteomes" id="UP000740883">
    <property type="component" value="Unassembled WGS sequence"/>
</dbReference>
<feature type="coiled-coil region" evidence="4">
    <location>
        <begin position="607"/>
        <end position="643"/>
    </location>
</feature>
<name>A0A9P6KYY9_9MICR</name>
<dbReference type="Pfam" id="PF21041">
    <property type="entry name" value="XMAP215_CLASP_TOG"/>
    <property type="match status" value="1"/>
</dbReference>
<dbReference type="OrthoDB" id="2191278at2759"/>
<evidence type="ECO:0000256" key="1">
    <source>
        <dbReference type="ARBA" id="ARBA00004245"/>
    </source>
</evidence>
<dbReference type="InterPro" id="IPR011989">
    <property type="entry name" value="ARM-like"/>
</dbReference>
<dbReference type="GO" id="GO:0061863">
    <property type="term" value="F:microtubule plus end polymerase"/>
    <property type="evidence" value="ECO:0007669"/>
    <property type="project" value="InterPro"/>
</dbReference>
<dbReference type="GO" id="GO:0051010">
    <property type="term" value="F:microtubule plus-end binding"/>
    <property type="evidence" value="ECO:0007669"/>
    <property type="project" value="InterPro"/>
</dbReference>
<accession>A0A9P6KYY9</accession>
<dbReference type="GO" id="GO:0046785">
    <property type="term" value="P:microtubule polymerization"/>
    <property type="evidence" value="ECO:0007669"/>
    <property type="project" value="InterPro"/>
</dbReference>
<feature type="compositionally biased region" description="Low complexity" evidence="5">
    <location>
        <begin position="403"/>
        <end position="445"/>
    </location>
</feature>
<evidence type="ECO:0000256" key="4">
    <source>
        <dbReference type="SAM" id="Coils"/>
    </source>
</evidence>
<dbReference type="PANTHER" id="PTHR12609">
    <property type="entry name" value="MICROTUBULE ASSOCIATED PROTEIN XMAP215"/>
    <property type="match status" value="1"/>
</dbReference>
<keyword evidence="4" id="KW-0175">Coiled coil</keyword>
<dbReference type="InterPro" id="IPR016024">
    <property type="entry name" value="ARM-type_fold"/>
</dbReference>
<feature type="compositionally biased region" description="Low complexity" evidence="5">
    <location>
        <begin position="658"/>
        <end position="682"/>
    </location>
</feature>
<evidence type="ECO:0000256" key="2">
    <source>
        <dbReference type="ARBA" id="ARBA00022490"/>
    </source>
</evidence>
<evidence type="ECO:0000259" key="6">
    <source>
        <dbReference type="SMART" id="SM01349"/>
    </source>
</evidence>
<sequence length="1217" mass="139392">MEEKCRSKNWKERQEAYQRLGSIWENSQEYIELLPLLQNETNIPALETAIDAILKTQNPPQVEEVKKIFNQIGNMKTSIKARVNALVEYVGKEDPEGVVLEMVGLLKSKTPKTVCGAVSGLVEISKYEYDLELVGDSLQGILGHADQNVRGEGKKLVVELFKKNGDRIRRYIAKLKPIQLKELEEEFNKIEKPVQRETKAVELSSKLIKKCNDEKWNIRLEGLSELKKAVEGSVLDKEVVGLLATRVNDPNNQVFFEALEIIARSRLKNQRILNSIVERLKDKKGSVTEKIKEALLKMEIPEENIQREYFTHKNPQVKINMIDYCILRKVKRKDLIEMIKKCQKDQNAQVRNKANEAIKELSNVEKEIGNVEKELSNVEKEIGNIKKTLTPIATPVKREKSSSKIGSSRFSIDSSRSTSNIPTTKSTTNSTTFTPTTKSTTNTPTYYGPTKEEKENILESFYSKYPFFREKAWNSRLESFRENIPQLAKENVRELVVFFYSHKEAIFQLSLAYMDLLLVYFRDSLYTVQNTVMLYCTEKATENKLSGKIVEIFKVLHPKESLEFLKNEIKNQKQGKKLIALLKLVGELASRKQIEEFQDILEMPVIGINEKKALEELKKKLEEEKEEEENNFVKNNFVEEEENNFVKNNFVEEGSINITNGTTNGTTNITNGTNTTNTTNGTQPIPNSSHMILKESINETLSIINSTRNILKKNFSTSKNHRTFESVFTPEFVRMMETGDFNRVVDLLESINRIEFSDLVIRFYISKKLPSAFFNSLILFFISERYILREAECLELLGYLLEEDYKEELKMMDRIYPVTKLFFVLQRIGTEESTNEILRLISKYKMFRGNKKKLVEELKKTNREALKTAIRGCPDFLSFVDEIEGQFMTPQKTTKNNSKENIDIGKLRNQIDAINKASSTLIIPPPTSSTTNTTNTLPPANTYTNSTYTTNTLPPANTYTTSTTPLLLESSIHSLSITSTPTANNKLEEILDNLIDSNPETSEMALRNLSEIVDQNISSILFSANSIVSSISIQLLDVLHKKTYSTYSSTNNSTTALEVLLKLSRSPLFCSHLRRETLESVHSDLISILSRNQDVVGDIITNLCLNSNPSIVLQVYLSLYTTHPEICLKLIWRHSKNLHRLTSRNIKEIVDSFEDFYSKNIYSKSMEDYTTFKILTLHIKEIVSKGGEVAVVGYTKKLVELYRNKKEVTISELRKYK</sequence>
<keyword evidence="8" id="KW-1185">Reference proteome</keyword>
<feature type="domain" description="TOG" evidence="6">
    <location>
        <begin position="196"/>
        <end position="391"/>
    </location>
</feature>